<dbReference type="EMBL" id="JAAAID010000544">
    <property type="protein sequence ID" value="KAG0016305.1"/>
    <property type="molecule type" value="Genomic_DNA"/>
</dbReference>
<evidence type="ECO:0000313" key="3">
    <source>
        <dbReference type="Proteomes" id="UP000703661"/>
    </source>
</evidence>
<feature type="compositionally biased region" description="Basic and acidic residues" evidence="1">
    <location>
        <begin position="1"/>
        <end position="17"/>
    </location>
</feature>
<feature type="region of interest" description="Disordered" evidence="1">
    <location>
        <begin position="1"/>
        <end position="131"/>
    </location>
</feature>
<feature type="compositionally biased region" description="Basic and acidic residues" evidence="1">
    <location>
        <begin position="251"/>
        <end position="262"/>
    </location>
</feature>
<organism evidence="2 3">
    <name type="scientific">Entomortierella chlamydospora</name>
    <dbReference type="NCBI Taxonomy" id="101097"/>
    <lineage>
        <taxon>Eukaryota</taxon>
        <taxon>Fungi</taxon>
        <taxon>Fungi incertae sedis</taxon>
        <taxon>Mucoromycota</taxon>
        <taxon>Mortierellomycotina</taxon>
        <taxon>Mortierellomycetes</taxon>
        <taxon>Mortierellales</taxon>
        <taxon>Mortierellaceae</taxon>
        <taxon>Entomortierella</taxon>
    </lineage>
</organism>
<dbReference type="Proteomes" id="UP000703661">
    <property type="component" value="Unassembled WGS sequence"/>
</dbReference>
<sequence length="403" mass="46089">MSHEASFHHRSSSDPKRMQLAPLQPHQPQRISNQQSHPQESMTTGRGYISMTIDSRGRALSSTTISRPPERHIRMAPAISPAGMASSQSSSLDSTHSSQYSSRKRESDLSDQSTPKKPKSSSHRKPREKAMHKYEVDQEVFLAEHLATPRINELLNGTNDRNRFPIPKAKVHEEIAFEFNEKFGTSLDGGQIKNKVASMQKQWRAGRKLITDSNALDRPDPTLRSRVLKECHFYYIVEPVWSVALSNTPRKPLENTNHHPEEAPSDIEYESNEDVGGQDENGQDENGQDNNFEEQNYEFDESRREQWIQEPAPPPQEHQLQQDKNLLAELRSLVESLKPSLLNSIYADRSASDENAMAHARKMRELEGEVMCTRELIKLEQLRLEIEKVKLEQLKIRAIQDST</sequence>
<dbReference type="AlphaFoldDB" id="A0A9P6MXS6"/>
<feature type="compositionally biased region" description="Basic residues" evidence="1">
    <location>
        <begin position="116"/>
        <end position="127"/>
    </location>
</feature>
<name>A0A9P6MXS6_9FUNG</name>
<comment type="caution">
    <text evidence="2">The sequence shown here is derived from an EMBL/GenBank/DDBJ whole genome shotgun (WGS) entry which is preliminary data.</text>
</comment>
<feature type="compositionally biased region" description="Acidic residues" evidence="1">
    <location>
        <begin position="263"/>
        <end position="291"/>
    </location>
</feature>
<feature type="region of interest" description="Disordered" evidence="1">
    <location>
        <begin position="248"/>
        <end position="291"/>
    </location>
</feature>
<accession>A0A9P6MXS6</accession>
<evidence type="ECO:0000313" key="2">
    <source>
        <dbReference type="EMBL" id="KAG0016305.1"/>
    </source>
</evidence>
<protein>
    <submittedName>
        <fullName evidence="2">Uncharacterized protein</fullName>
    </submittedName>
</protein>
<feature type="compositionally biased region" description="Polar residues" evidence="1">
    <location>
        <begin position="26"/>
        <end position="44"/>
    </location>
</feature>
<gene>
    <name evidence="2" type="ORF">BGZ80_009307</name>
</gene>
<proteinExistence type="predicted"/>
<reference evidence="2" key="1">
    <citation type="journal article" date="2020" name="Fungal Divers.">
        <title>Resolving the Mortierellaceae phylogeny through synthesis of multi-gene phylogenetics and phylogenomics.</title>
        <authorList>
            <person name="Vandepol N."/>
            <person name="Liber J."/>
            <person name="Desiro A."/>
            <person name="Na H."/>
            <person name="Kennedy M."/>
            <person name="Barry K."/>
            <person name="Grigoriev I.V."/>
            <person name="Miller A.N."/>
            <person name="O'Donnell K."/>
            <person name="Stajich J.E."/>
            <person name="Bonito G."/>
        </authorList>
    </citation>
    <scope>NUCLEOTIDE SEQUENCE</scope>
    <source>
        <strain evidence="2">NRRL 2769</strain>
    </source>
</reference>
<feature type="compositionally biased region" description="Low complexity" evidence="1">
    <location>
        <begin position="86"/>
        <end position="101"/>
    </location>
</feature>
<evidence type="ECO:0000256" key="1">
    <source>
        <dbReference type="SAM" id="MobiDB-lite"/>
    </source>
</evidence>
<keyword evidence="3" id="KW-1185">Reference proteome</keyword>